<keyword evidence="1" id="KW-0472">Membrane</keyword>
<feature type="transmembrane region" description="Helical" evidence="1">
    <location>
        <begin position="44"/>
        <end position="65"/>
    </location>
</feature>
<proteinExistence type="predicted"/>
<organism evidence="2 3">
    <name type="scientific">Pseudoleptotrichia goodfellowii</name>
    <dbReference type="NCBI Taxonomy" id="157692"/>
    <lineage>
        <taxon>Bacteria</taxon>
        <taxon>Fusobacteriati</taxon>
        <taxon>Fusobacteriota</taxon>
        <taxon>Fusobacteriia</taxon>
        <taxon>Fusobacteriales</taxon>
        <taxon>Leptotrichiaceae</taxon>
        <taxon>Pseudoleptotrichia</taxon>
    </lineage>
</organism>
<gene>
    <name evidence="2" type="ORF">JCM16774_2275</name>
</gene>
<keyword evidence="1" id="KW-0812">Transmembrane</keyword>
<evidence type="ECO:0000313" key="3">
    <source>
        <dbReference type="Proteomes" id="UP000321606"/>
    </source>
</evidence>
<accession>A0A510JHB3</accession>
<feature type="transmembrane region" description="Helical" evidence="1">
    <location>
        <begin position="6"/>
        <end position="32"/>
    </location>
</feature>
<evidence type="ECO:0000256" key="1">
    <source>
        <dbReference type="SAM" id="Phobius"/>
    </source>
</evidence>
<dbReference type="EMBL" id="AP019822">
    <property type="protein sequence ID" value="BBM37313.1"/>
    <property type="molecule type" value="Genomic_DNA"/>
</dbReference>
<feature type="transmembrane region" description="Helical" evidence="1">
    <location>
        <begin position="157"/>
        <end position="174"/>
    </location>
</feature>
<feature type="transmembrane region" description="Helical" evidence="1">
    <location>
        <begin position="71"/>
        <end position="92"/>
    </location>
</feature>
<dbReference type="KEGG" id="lgo:JCM16774_2275"/>
<dbReference type="InterPro" id="IPR011737">
    <property type="entry name" value="CHP02206_TP0381"/>
</dbReference>
<sequence length="228" mass="26865">MKPETLYFSYFSTIHLYSFIASALISIILLIIPKLYKKINLQKYSVFLGIFVLSFKLLDSVYRVLYQYEPVYNTVPIHLCNFAAIAAGVYLITRKRFFFNLLYFLSFGAAFALVLPGVTYYYYPVYVYIFMIMHALEFVGVIYGFVYLKEKITFKGFTGSCIVLLGLFLFSHFYNMRFGTNAMFINDYIAPMVSFIKPFRLYIFVLIISMLFIMFLMYLPFSKRYSKN</sequence>
<feature type="transmembrane region" description="Helical" evidence="1">
    <location>
        <begin position="201"/>
        <end position="221"/>
    </location>
</feature>
<keyword evidence="1" id="KW-1133">Transmembrane helix</keyword>
<evidence type="ECO:0000313" key="2">
    <source>
        <dbReference type="EMBL" id="BBM37313.1"/>
    </source>
</evidence>
<name>A0A510JHB3_9FUSO</name>
<dbReference type="RefSeq" id="WP_026738366.1">
    <property type="nucleotide sequence ID" value="NZ_AP019822.1"/>
</dbReference>
<protein>
    <submittedName>
        <fullName evidence="2">Uncharacterized protein</fullName>
    </submittedName>
</protein>
<feature type="transmembrane region" description="Helical" evidence="1">
    <location>
        <begin position="101"/>
        <end position="122"/>
    </location>
</feature>
<dbReference type="AlphaFoldDB" id="A0A510JHB3"/>
<feature type="transmembrane region" description="Helical" evidence="1">
    <location>
        <begin position="128"/>
        <end position="148"/>
    </location>
</feature>
<dbReference type="OrthoDB" id="95357at2"/>
<reference evidence="2 3" key="1">
    <citation type="submission" date="2019-07" db="EMBL/GenBank/DDBJ databases">
        <title>Complete Genome Sequence of Leptotrichia goodfellowii Strain JCM 16774.</title>
        <authorList>
            <person name="Watanabe S."/>
            <person name="Cui L."/>
        </authorList>
    </citation>
    <scope>NUCLEOTIDE SEQUENCE [LARGE SCALE GENOMIC DNA]</scope>
    <source>
        <strain evidence="2 3">JCM16774</strain>
    </source>
</reference>
<dbReference type="Proteomes" id="UP000321606">
    <property type="component" value="Chromosome"/>
</dbReference>
<dbReference type="Pfam" id="PF14808">
    <property type="entry name" value="TMEM164"/>
    <property type="match status" value="1"/>
</dbReference>
<dbReference type="STRING" id="714315.GCA_000516535_02269"/>
<dbReference type="NCBIfam" id="TIGR02206">
    <property type="entry name" value="intg_mem_TP0381"/>
    <property type="match status" value="1"/>
</dbReference>